<feature type="compositionally biased region" description="Polar residues" evidence="1">
    <location>
        <begin position="214"/>
        <end position="236"/>
    </location>
</feature>
<dbReference type="AlphaFoldDB" id="A0A2Z7AYL3"/>
<gene>
    <name evidence="2" type="ORF">F511_39788</name>
</gene>
<feature type="compositionally biased region" description="Basic and acidic residues" evidence="1">
    <location>
        <begin position="203"/>
        <end position="213"/>
    </location>
</feature>
<dbReference type="EMBL" id="KV010729">
    <property type="protein sequence ID" value="KZV26971.1"/>
    <property type="molecule type" value="Genomic_DNA"/>
</dbReference>
<evidence type="ECO:0000313" key="3">
    <source>
        <dbReference type="Proteomes" id="UP000250235"/>
    </source>
</evidence>
<feature type="region of interest" description="Disordered" evidence="1">
    <location>
        <begin position="190"/>
        <end position="236"/>
    </location>
</feature>
<accession>A0A2Z7AYL3</accession>
<protein>
    <submittedName>
        <fullName evidence="2">Uncharacterized protein</fullName>
    </submittedName>
</protein>
<sequence>MGIDQLALHSIQLGYLKILKMEPVSQSQLGGRHSNPVVTTPMIALDFSGTTHLSASHNVALNLVINQSITQAQDVCIITSADFITSIAAMSTLKAVKSAQFVPPTADFYLNRYTKTRHKQLKQNLTPVLPLNKVLTVHTKLRTAGNSYPEAETNGRTIEFHCTKKPATSRSSPRSFYSLNWVTIGRETHKESSANNISQNNGGERRQSTEKSYGEQQRNRRNLTTETSFCSQRNQLQPSDVAFTKEHQSDAASTNQNDATEFQQLTTDSFQNNQQLVTLNNSNDDLNKSVAPKTLRFNLTKRRRLTSTTGSSQTQKLIALKSAVNTKRLTNKCRVLVNPRTRASFASRFLIKRYY</sequence>
<dbReference type="Proteomes" id="UP000250235">
    <property type="component" value="Unassembled WGS sequence"/>
</dbReference>
<keyword evidence="3" id="KW-1185">Reference proteome</keyword>
<name>A0A2Z7AYL3_9LAMI</name>
<proteinExistence type="predicted"/>
<reference evidence="2 3" key="1">
    <citation type="journal article" date="2015" name="Proc. Natl. Acad. Sci. U.S.A.">
        <title>The resurrection genome of Boea hygrometrica: A blueprint for survival of dehydration.</title>
        <authorList>
            <person name="Xiao L."/>
            <person name="Yang G."/>
            <person name="Zhang L."/>
            <person name="Yang X."/>
            <person name="Zhao S."/>
            <person name="Ji Z."/>
            <person name="Zhou Q."/>
            <person name="Hu M."/>
            <person name="Wang Y."/>
            <person name="Chen M."/>
            <person name="Xu Y."/>
            <person name="Jin H."/>
            <person name="Xiao X."/>
            <person name="Hu G."/>
            <person name="Bao F."/>
            <person name="Hu Y."/>
            <person name="Wan P."/>
            <person name="Li L."/>
            <person name="Deng X."/>
            <person name="Kuang T."/>
            <person name="Xiang C."/>
            <person name="Zhu J.K."/>
            <person name="Oliver M.J."/>
            <person name="He Y."/>
        </authorList>
    </citation>
    <scope>NUCLEOTIDE SEQUENCE [LARGE SCALE GENOMIC DNA]</scope>
    <source>
        <strain evidence="3">cv. XS01</strain>
    </source>
</reference>
<organism evidence="2 3">
    <name type="scientific">Dorcoceras hygrometricum</name>
    <dbReference type="NCBI Taxonomy" id="472368"/>
    <lineage>
        <taxon>Eukaryota</taxon>
        <taxon>Viridiplantae</taxon>
        <taxon>Streptophyta</taxon>
        <taxon>Embryophyta</taxon>
        <taxon>Tracheophyta</taxon>
        <taxon>Spermatophyta</taxon>
        <taxon>Magnoliopsida</taxon>
        <taxon>eudicotyledons</taxon>
        <taxon>Gunneridae</taxon>
        <taxon>Pentapetalae</taxon>
        <taxon>asterids</taxon>
        <taxon>lamiids</taxon>
        <taxon>Lamiales</taxon>
        <taxon>Gesneriaceae</taxon>
        <taxon>Didymocarpoideae</taxon>
        <taxon>Trichosporeae</taxon>
        <taxon>Loxocarpinae</taxon>
        <taxon>Dorcoceras</taxon>
    </lineage>
</organism>
<evidence type="ECO:0000256" key="1">
    <source>
        <dbReference type="SAM" id="MobiDB-lite"/>
    </source>
</evidence>
<evidence type="ECO:0000313" key="2">
    <source>
        <dbReference type="EMBL" id="KZV26971.1"/>
    </source>
</evidence>
<feature type="compositionally biased region" description="Polar residues" evidence="1">
    <location>
        <begin position="193"/>
        <end position="202"/>
    </location>
</feature>